<name>A0A401IUJ0_9LACO</name>
<dbReference type="AlphaFoldDB" id="A0A401IUJ0"/>
<sequence>MKSKGNVYQALDVRNGQLEFFSSSKGALELFTNRYPKANVSIISSKLWQKICDRFDFSKFDIDNFQFDLMDEQAETAENMYLDGV</sequence>
<protein>
    <submittedName>
        <fullName evidence="1">Uncharacterized protein</fullName>
    </submittedName>
</protein>
<dbReference type="Proteomes" id="UP000286848">
    <property type="component" value="Unassembled WGS sequence"/>
</dbReference>
<proteinExistence type="predicted"/>
<gene>
    <name evidence="1" type="ORF">LFYK43_16790</name>
</gene>
<accession>A0A401IUJ0</accession>
<reference evidence="1 2" key="1">
    <citation type="journal article" date="2019" name="Int. J. Syst. Evol. Microbiol.">
        <title>Lactobacillus salitolerans sp. nov., a novel lactic acid bacterium isolated from spent mushroom substrates.</title>
        <authorList>
            <person name="Tohno M."/>
            <person name="Tanizawa Y."/>
            <person name="Kojima Y."/>
            <person name="Sakamoto M."/>
            <person name="Nakamura Y."/>
            <person name="Ohkuma M."/>
            <person name="Kobayashi H."/>
        </authorList>
    </citation>
    <scope>NUCLEOTIDE SEQUENCE [LARGE SCALE GENOMIC DNA]</scope>
    <source>
        <strain evidence="1 2">YK43</strain>
    </source>
</reference>
<dbReference type="EMBL" id="BFFP01000028">
    <property type="protein sequence ID" value="GBG95220.1"/>
    <property type="molecule type" value="Genomic_DNA"/>
</dbReference>
<keyword evidence="2" id="KW-1185">Reference proteome</keyword>
<evidence type="ECO:0000313" key="2">
    <source>
        <dbReference type="Proteomes" id="UP000286848"/>
    </source>
</evidence>
<organism evidence="1 2">
    <name type="scientific">Ligilactobacillus salitolerans</name>
    <dbReference type="NCBI Taxonomy" id="1808352"/>
    <lineage>
        <taxon>Bacteria</taxon>
        <taxon>Bacillati</taxon>
        <taxon>Bacillota</taxon>
        <taxon>Bacilli</taxon>
        <taxon>Lactobacillales</taxon>
        <taxon>Lactobacillaceae</taxon>
        <taxon>Ligilactobacillus</taxon>
    </lineage>
</organism>
<comment type="caution">
    <text evidence="1">The sequence shown here is derived from an EMBL/GenBank/DDBJ whole genome shotgun (WGS) entry which is preliminary data.</text>
</comment>
<dbReference type="RefSeq" id="WP_124977328.1">
    <property type="nucleotide sequence ID" value="NZ_BFFP01000028.1"/>
</dbReference>
<evidence type="ECO:0000313" key="1">
    <source>
        <dbReference type="EMBL" id="GBG95220.1"/>
    </source>
</evidence>